<protein>
    <recommendedName>
        <fullName evidence="6">Pantothenate kinase</fullName>
    </recommendedName>
</protein>
<dbReference type="GO" id="GO:0005829">
    <property type="term" value="C:cytosol"/>
    <property type="evidence" value="ECO:0007669"/>
    <property type="project" value="TreeGrafter"/>
</dbReference>
<dbReference type="AlphaFoldDB" id="A0A7S0ZF09"/>
<reference evidence="5" key="1">
    <citation type="submission" date="2021-01" db="EMBL/GenBank/DDBJ databases">
        <authorList>
            <person name="Corre E."/>
            <person name="Pelletier E."/>
            <person name="Niang G."/>
            <person name="Scheremetjew M."/>
            <person name="Finn R."/>
            <person name="Kale V."/>
            <person name="Holt S."/>
            <person name="Cochrane G."/>
            <person name="Meng A."/>
            <person name="Brown T."/>
            <person name="Cohen L."/>
        </authorList>
    </citation>
    <scope>NUCLEOTIDE SEQUENCE</scope>
    <source>
        <strain evidence="5">CCMP3278</strain>
    </source>
</reference>
<dbReference type="Gene3D" id="3.30.420.40">
    <property type="match status" value="1"/>
</dbReference>
<proteinExistence type="predicted"/>
<organism evidence="5">
    <name type="scientific">Timspurckia oligopyrenoides</name>
    <dbReference type="NCBI Taxonomy" id="708627"/>
    <lineage>
        <taxon>Eukaryota</taxon>
        <taxon>Rhodophyta</taxon>
        <taxon>Bangiophyceae</taxon>
        <taxon>Porphyridiales</taxon>
        <taxon>Porphyridiaceae</taxon>
        <taxon>Timspurckia</taxon>
    </lineage>
</organism>
<evidence type="ECO:0008006" key="6">
    <source>
        <dbReference type="Google" id="ProtNLM"/>
    </source>
</evidence>
<evidence type="ECO:0000313" key="5">
    <source>
        <dbReference type="EMBL" id="CAD8819761.1"/>
    </source>
</evidence>
<dbReference type="Gene3D" id="3.30.420.510">
    <property type="match status" value="1"/>
</dbReference>
<feature type="compositionally biased region" description="Polar residues" evidence="4">
    <location>
        <begin position="165"/>
        <end position="190"/>
    </location>
</feature>
<evidence type="ECO:0000256" key="4">
    <source>
        <dbReference type="SAM" id="MobiDB-lite"/>
    </source>
</evidence>
<dbReference type="PANTHER" id="PTHR12280:SF20">
    <property type="entry name" value="4'-PHOSPHOPANTETHEINE PHOSPHATASE"/>
    <property type="match status" value="1"/>
</dbReference>
<gene>
    <name evidence="5" type="ORF">TOLI1172_LOCUS4150</name>
</gene>
<feature type="region of interest" description="Disordered" evidence="4">
    <location>
        <begin position="165"/>
        <end position="192"/>
    </location>
</feature>
<accession>A0A7S0ZF09</accession>
<evidence type="ECO:0000256" key="2">
    <source>
        <dbReference type="ARBA" id="ARBA00022840"/>
    </source>
</evidence>
<name>A0A7S0ZF09_9RHOD</name>
<feature type="compositionally biased region" description="Basic and acidic residues" evidence="4">
    <location>
        <begin position="589"/>
        <end position="600"/>
    </location>
</feature>
<dbReference type="SUPFAM" id="SSF53067">
    <property type="entry name" value="Actin-like ATPase domain"/>
    <property type="match status" value="2"/>
</dbReference>
<dbReference type="GO" id="GO:0005524">
    <property type="term" value="F:ATP binding"/>
    <property type="evidence" value="ECO:0007669"/>
    <property type="project" value="UniProtKB-KW"/>
</dbReference>
<keyword evidence="2" id="KW-0067">ATP-binding</keyword>
<dbReference type="NCBIfam" id="TIGR00555">
    <property type="entry name" value="panK_eukar"/>
    <property type="match status" value="1"/>
</dbReference>
<feature type="region of interest" description="Disordered" evidence="4">
    <location>
        <begin position="589"/>
        <end position="658"/>
    </location>
</feature>
<evidence type="ECO:0000256" key="3">
    <source>
        <dbReference type="ARBA" id="ARBA00022993"/>
    </source>
</evidence>
<dbReference type="GO" id="GO:0005634">
    <property type="term" value="C:nucleus"/>
    <property type="evidence" value="ECO:0007669"/>
    <property type="project" value="TreeGrafter"/>
</dbReference>
<feature type="compositionally biased region" description="Basic and acidic residues" evidence="4">
    <location>
        <begin position="608"/>
        <end position="623"/>
    </location>
</feature>
<keyword evidence="1" id="KW-0547">Nucleotide-binding</keyword>
<dbReference type="InterPro" id="IPR004567">
    <property type="entry name" value="Type_II_PanK"/>
</dbReference>
<dbReference type="Pfam" id="PF03630">
    <property type="entry name" value="Fumble"/>
    <property type="match status" value="1"/>
</dbReference>
<dbReference type="GO" id="GO:0004594">
    <property type="term" value="F:pantothenate kinase activity"/>
    <property type="evidence" value="ECO:0007669"/>
    <property type="project" value="TreeGrafter"/>
</dbReference>
<dbReference type="InterPro" id="IPR043129">
    <property type="entry name" value="ATPase_NBD"/>
</dbReference>
<dbReference type="CDD" id="cd24123">
    <property type="entry name" value="ASKHA_NBD_PanK-II_Pank4"/>
    <property type="match status" value="1"/>
</dbReference>
<dbReference type="EMBL" id="HBFP01005851">
    <property type="protein sequence ID" value="CAD8819761.1"/>
    <property type="molecule type" value="Transcribed_RNA"/>
</dbReference>
<sequence>MSSNSLAGFSDDFGSRNLKRSASQELNALRDKGIVPKRVALEVLQKVNLLRESNAITLDIGGSLTKLMYLQQYSTSASSASGKESRGIDHLNSAARRTKKLLIDQLDGSRPTYLAVDVPILNGVVHFFTFETRYIEECVHFISRHWHTFHNRSKNASREKLLNMQDSAAQSGSNADPQKATNGNTSQVGSNAAPKLVRATGGGAFKYADLFLQEMDVKLSYVDEMASTVAGLNFLVMNAHQEAYVYRPPPNLSAEDAAAPSLDQCREFLPPSATPFPYLLVNIGSGVSIVHVTGPGKYERVSGSSLGGGTFWGLSRLLTNCKTFDEVIELTKDGQNENVDMMVGDIYGGDYGKIGLSANVIAASFGKVSMKKENSTSSFSAMLLEFRRAVLGTAWLWLNVALATPVVGNLLRRFDVDRMAHESLANGQLRSLFKAPDVALSLLRMVSYNIGQIAFLNAKRYNLQHVYFGGNFIRDHPFTVSTLSFAVQFWSDSQIQARFLVHDGYLGAVGAFLNAGTAAPDSSRHSHQEPNPLKRQESGIDGKAELVHANGGQQEHPIARNREPLLHARGENTNESSTGTLAHDELDEGVHCGKDSEHPAAESSKGAVDSDVKTLEKPERVEQEVSADSAESQSMESEWVTVEPKKRRNQRKSNAESN</sequence>
<keyword evidence="3" id="KW-0173">Coenzyme A biosynthesis</keyword>
<evidence type="ECO:0000256" key="1">
    <source>
        <dbReference type="ARBA" id="ARBA00022741"/>
    </source>
</evidence>
<dbReference type="PANTHER" id="PTHR12280">
    <property type="entry name" value="PANTOTHENATE KINASE"/>
    <property type="match status" value="1"/>
</dbReference>
<dbReference type="GO" id="GO:0015937">
    <property type="term" value="P:coenzyme A biosynthetic process"/>
    <property type="evidence" value="ECO:0007669"/>
    <property type="project" value="UniProtKB-KW"/>
</dbReference>